<dbReference type="Proteomes" id="UP000007431">
    <property type="component" value="Unassembled WGS sequence"/>
</dbReference>
<proteinExistence type="inferred from homology"/>
<dbReference type="FunCoup" id="D8PWD7">
    <property type="interactions" value="363"/>
</dbReference>
<protein>
    <recommendedName>
        <fullName evidence="8">DNA polymerase alpha/delta/epsilon subunit B domain-containing protein</fullName>
    </recommendedName>
</protein>
<dbReference type="VEuPathDB" id="FungiDB:SCHCODRAFT_02695242"/>
<dbReference type="OrthoDB" id="3763at2759"/>
<dbReference type="InParanoid" id="D8PWD7"/>
<feature type="region of interest" description="Disordered" evidence="3">
    <location>
        <begin position="465"/>
        <end position="504"/>
    </location>
</feature>
<dbReference type="PANTHER" id="PTHR10416:SF0">
    <property type="entry name" value="DNA POLYMERASE DELTA SUBUNIT 2"/>
    <property type="match status" value="1"/>
</dbReference>
<dbReference type="RefSeq" id="XP_003035922.1">
    <property type="nucleotide sequence ID" value="XM_003035876.1"/>
</dbReference>
<dbReference type="EMBL" id="GL377303">
    <property type="protein sequence ID" value="EFJ01020.1"/>
    <property type="molecule type" value="Genomic_DNA"/>
</dbReference>
<dbReference type="PANTHER" id="PTHR10416">
    <property type="entry name" value="DNA POLYMERASE DELTA SUBUNIT 2"/>
    <property type="match status" value="1"/>
</dbReference>
<dbReference type="Pfam" id="PF18018">
    <property type="entry name" value="DNA_pol_D_N"/>
    <property type="match status" value="1"/>
</dbReference>
<keyword evidence="2" id="KW-0235">DNA replication</keyword>
<comment type="similarity">
    <text evidence="1">Belongs to the DNA polymerase delta/II small subunit family.</text>
</comment>
<dbReference type="OMA" id="HCILIGT"/>
<dbReference type="InterPro" id="IPR007185">
    <property type="entry name" value="DNA_pol_a/d/e_bsu"/>
</dbReference>
<reference evidence="6 7" key="1">
    <citation type="journal article" date="2010" name="Nat. Biotechnol.">
        <title>Genome sequence of the model mushroom Schizophyllum commune.</title>
        <authorList>
            <person name="Ohm R.A."/>
            <person name="de Jong J.F."/>
            <person name="Lugones L.G."/>
            <person name="Aerts A."/>
            <person name="Kothe E."/>
            <person name="Stajich J.E."/>
            <person name="de Vries R.P."/>
            <person name="Record E."/>
            <person name="Levasseur A."/>
            <person name="Baker S.E."/>
            <person name="Bartholomew K.A."/>
            <person name="Coutinho P.M."/>
            <person name="Erdmann S."/>
            <person name="Fowler T.J."/>
            <person name="Gathman A.C."/>
            <person name="Lombard V."/>
            <person name="Henrissat B."/>
            <person name="Knabe N."/>
            <person name="Kuees U."/>
            <person name="Lilly W.W."/>
            <person name="Lindquist E."/>
            <person name="Lucas S."/>
            <person name="Magnuson J.K."/>
            <person name="Piumi F."/>
            <person name="Raudaskoski M."/>
            <person name="Salamov A."/>
            <person name="Schmutz J."/>
            <person name="Schwarze F.W.M.R."/>
            <person name="vanKuyk P.A."/>
            <person name="Horton J.S."/>
            <person name="Grigoriev I.V."/>
            <person name="Woesten H.A.B."/>
        </authorList>
    </citation>
    <scope>NUCLEOTIDE SEQUENCE [LARGE SCALE GENOMIC DNA]</scope>
    <source>
        <strain evidence="7">H4-8 / FGSC 9210</strain>
    </source>
</reference>
<dbReference type="STRING" id="578458.D8PWD7"/>
<dbReference type="GO" id="GO:0003677">
    <property type="term" value="F:DNA binding"/>
    <property type="evidence" value="ECO:0007669"/>
    <property type="project" value="InterPro"/>
</dbReference>
<dbReference type="KEGG" id="scm:SCHCO_02695242"/>
<evidence type="ECO:0000313" key="6">
    <source>
        <dbReference type="EMBL" id="EFJ01020.1"/>
    </source>
</evidence>
<dbReference type="GeneID" id="9597352"/>
<dbReference type="InterPro" id="IPR040663">
    <property type="entry name" value="DNA_pol_D_N"/>
</dbReference>
<evidence type="ECO:0000256" key="3">
    <source>
        <dbReference type="SAM" id="MobiDB-lite"/>
    </source>
</evidence>
<evidence type="ECO:0000259" key="4">
    <source>
        <dbReference type="Pfam" id="PF04042"/>
    </source>
</evidence>
<organism evidence="7">
    <name type="scientific">Schizophyllum commune (strain H4-8 / FGSC 9210)</name>
    <name type="common">Split gill fungus</name>
    <dbReference type="NCBI Taxonomy" id="578458"/>
    <lineage>
        <taxon>Eukaryota</taxon>
        <taxon>Fungi</taxon>
        <taxon>Dikarya</taxon>
        <taxon>Basidiomycota</taxon>
        <taxon>Agaricomycotina</taxon>
        <taxon>Agaricomycetes</taxon>
        <taxon>Agaricomycetidae</taxon>
        <taxon>Agaricales</taxon>
        <taxon>Schizophyllaceae</taxon>
        <taxon>Schizophyllum</taxon>
    </lineage>
</organism>
<dbReference type="Gene3D" id="3.60.21.50">
    <property type="match status" value="1"/>
</dbReference>
<name>D8PWD7_SCHCM</name>
<dbReference type="AlphaFoldDB" id="D8PWD7"/>
<feature type="domain" description="DNA polymerase delta subunit OB-fold" evidence="5">
    <location>
        <begin position="39"/>
        <end position="171"/>
    </location>
</feature>
<dbReference type="HOGENOM" id="CLU_021763_1_0_1"/>
<keyword evidence="7" id="KW-1185">Reference proteome</keyword>
<dbReference type="GO" id="GO:0043625">
    <property type="term" value="C:delta DNA polymerase complex"/>
    <property type="evidence" value="ECO:0007669"/>
    <property type="project" value="TreeGrafter"/>
</dbReference>
<dbReference type="eggNOG" id="KOG2732">
    <property type="taxonomic scope" value="Eukaryota"/>
</dbReference>
<evidence type="ECO:0000313" key="7">
    <source>
        <dbReference type="Proteomes" id="UP000007431"/>
    </source>
</evidence>
<feature type="region of interest" description="Disordered" evidence="3">
    <location>
        <begin position="1"/>
        <end position="23"/>
    </location>
</feature>
<gene>
    <name evidence="6" type="ORF">SCHCODRAFT_84485</name>
</gene>
<evidence type="ECO:0000259" key="5">
    <source>
        <dbReference type="Pfam" id="PF18018"/>
    </source>
</evidence>
<accession>D8PWD7</accession>
<evidence type="ECO:0008006" key="8">
    <source>
        <dbReference type="Google" id="ProtNLM"/>
    </source>
</evidence>
<feature type="domain" description="DNA polymerase alpha/delta/epsilon subunit B" evidence="4">
    <location>
        <begin position="199"/>
        <end position="422"/>
    </location>
</feature>
<evidence type="ECO:0000256" key="1">
    <source>
        <dbReference type="ARBA" id="ARBA00006035"/>
    </source>
</evidence>
<dbReference type="GO" id="GO:0006271">
    <property type="term" value="P:DNA strand elongation involved in DNA replication"/>
    <property type="evidence" value="ECO:0007669"/>
    <property type="project" value="TreeGrafter"/>
</dbReference>
<sequence length="504" mass="55351">MAIEELAIPSTSTRKDTQVLPSKGTSFLIPDNEKSFHKQYANIYYLRLHSLRDAVIENAQRKWKDLDGSPVHIPRVLEVSKAKLCYVVGTVYMEMPLKPSVMEDIARDHSIAPPPPPPKICSKEDHVMLEDESGRIRLVGARVTAAPLVTGVIIGALGVETPNGDFEVVDICYAEMPPPTYPKEDDSAAMEVEEEDSYVAFVSGLNVGAPSAADAQLQMLVEYLTGEGGGLDDTISASQISRLVIAGDSLSTVLVTEEVTDERKARRFGYDATTFSPHPTLSLSATLLDIGRSMPIHLLPGANDPSGAIMPQQPLPRRMFGMVSKLSTFKCETNPTFIDLAAGPRKRQLLVHSGQPLDDMFKYLPSPPARRLGIAEATLRWRHMAPTAPDTLWCHPFFHAEPFVLQNTPDLYIIGNQKKFATRLAGPSDGQCRIVLVPQFSSTGMVVLVNMRTLKVKTVTLKTHQMTGGVEEEPEMKTNGSEPTLSVEEPDMTMSEPDLSQMEE</sequence>
<dbReference type="InterPro" id="IPR024826">
    <property type="entry name" value="DNA_pol_delta/II_ssu"/>
</dbReference>
<evidence type="ECO:0000256" key="2">
    <source>
        <dbReference type="ARBA" id="ARBA00022705"/>
    </source>
</evidence>
<dbReference type="Pfam" id="PF04042">
    <property type="entry name" value="DNA_pol_E_B"/>
    <property type="match status" value="1"/>
</dbReference>